<dbReference type="Gene3D" id="3.80.10.10">
    <property type="entry name" value="Ribonuclease Inhibitor"/>
    <property type="match status" value="1"/>
</dbReference>
<dbReference type="SUPFAM" id="SSF52047">
    <property type="entry name" value="RNI-like"/>
    <property type="match status" value="1"/>
</dbReference>
<protein>
    <recommendedName>
        <fullName evidence="3">F-box domain-containing protein</fullName>
    </recommendedName>
</protein>
<dbReference type="OrthoDB" id="3041441at2759"/>
<organism evidence="1 2">
    <name type="scientific">Hydnomerulius pinastri MD-312</name>
    <dbReference type="NCBI Taxonomy" id="994086"/>
    <lineage>
        <taxon>Eukaryota</taxon>
        <taxon>Fungi</taxon>
        <taxon>Dikarya</taxon>
        <taxon>Basidiomycota</taxon>
        <taxon>Agaricomycotina</taxon>
        <taxon>Agaricomycetes</taxon>
        <taxon>Agaricomycetidae</taxon>
        <taxon>Boletales</taxon>
        <taxon>Boletales incertae sedis</taxon>
        <taxon>Leucogyrophana</taxon>
    </lineage>
</organism>
<dbReference type="EMBL" id="KN839852">
    <property type="protein sequence ID" value="KIJ63198.1"/>
    <property type="molecule type" value="Genomic_DNA"/>
</dbReference>
<dbReference type="InterPro" id="IPR032675">
    <property type="entry name" value="LRR_dom_sf"/>
</dbReference>
<dbReference type="AlphaFoldDB" id="A0A0C9W7L2"/>
<sequence>MHPALNVVEIQRNIFNFLDPRLTSCHQDDLQDDLDPEVSYRHLSVLARTCRSFSDQALDNLWHTQESLGPLLLCLSEEIVDRSDDEDGFKIYITLKAVPTVEDWARTRKYATRIRRIDRNISLSTRYIVDHESLLKLQTVSHVSGLMLSPQYLDHNALFGFENMWDVAEWLLCMQIFHRSLFTFKMARCHRLHAGGESRVIETFFNALVSQSPDLQCVNIQVPEQSSGKVLSCLSRLSKLRRLQLQGLSSEPLPLTLSENSFGSLHRLSLAGRTTQMIDVIGAIQSKKLEYFSCFFKEDDPEPVLLAVQSKPAWRVSLKDILIGRWALSRGTPVQVLSVRILLSFPNLRRIHGYFLGITLDDVVLKDLARGLPHLEVLSFTAVQSISSSDSHVTLRGLVPFAVHCPQLSVLGFGVPIDGTSIPELPTDSTLGLVGSHGEQSKQQLVFATFGRSTLLDAGAVASFLLALFQRWSLKIKVYPEGGECQWAAVSDLVAQRHASESLSDS</sequence>
<dbReference type="Proteomes" id="UP000053820">
    <property type="component" value="Unassembled WGS sequence"/>
</dbReference>
<evidence type="ECO:0000313" key="2">
    <source>
        <dbReference type="Proteomes" id="UP000053820"/>
    </source>
</evidence>
<accession>A0A0C9W7L2</accession>
<evidence type="ECO:0000313" key="1">
    <source>
        <dbReference type="EMBL" id="KIJ63198.1"/>
    </source>
</evidence>
<dbReference type="HOGENOM" id="CLU_021164_0_2_1"/>
<evidence type="ECO:0008006" key="3">
    <source>
        <dbReference type="Google" id="ProtNLM"/>
    </source>
</evidence>
<reference evidence="1 2" key="1">
    <citation type="submission" date="2014-04" db="EMBL/GenBank/DDBJ databases">
        <title>Evolutionary Origins and Diversification of the Mycorrhizal Mutualists.</title>
        <authorList>
            <consortium name="DOE Joint Genome Institute"/>
            <consortium name="Mycorrhizal Genomics Consortium"/>
            <person name="Kohler A."/>
            <person name="Kuo A."/>
            <person name="Nagy L.G."/>
            <person name="Floudas D."/>
            <person name="Copeland A."/>
            <person name="Barry K.W."/>
            <person name="Cichocki N."/>
            <person name="Veneault-Fourrey C."/>
            <person name="LaButti K."/>
            <person name="Lindquist E.A."/>
            <person name="Lipzen A."/>
            <person name="Lundell T."/>
            <person name="Morin E."/>
            <person name="Murat C."/>
            <person name="Riley R."/>
            <person name="Ohm R."/>
            <person name="Sun H."/>
            <person name="Tunlid A."/>
            <person name="Henrissat B."/>
            <person name="Grigoriev I.V."/>
            <person name="Hibbett D.S."/>
            <person name="Martin F."/>
        </authorList>
    </citation>
    <scope>NUCLEOTIDE SEQUENCE [LARGE SCALE GENOMIC DNA]</scope>
    <source>
        <strain evidence="1 2">MD-312</strain>
    </source>
</reference>
<gene>
    <name evidence="1" type="ORF">HYDPIDRAFT_29886</name>
</gene>
<name>A0A0C9W7L2_9AGAM</name>
<keyword evidence="2" id="KW-1185">Reference proteome</keyword>
<proteinExistence type="predicted"/>